<feature type="signal peptide" evidence="1">
    <location>
        <begin position="1"/>
        <end position="20"/>
    </location>
</feature>
<evidence type="ECO:0008006" key="4">
    <source>
        <dbReference type="Google" id="ProtNLM"/>
    </source>
</evidence>
<evidence type="ECO:0000256" key="1">
    <source>
        <dbReference type="SAM" id="SignalP"/>
    </source>
</evidence>
<evidence type="ECO:0000313" key="2">
    <source>
        <dbReference type="EMBL" id="RFC55669.1"/>
    </source>
</evidence>
<comment type="caution">
    <text evidence="2">The sequence shown here is derived from an EMBL/GenBank/DDBJ whole genome shotgun (WGS) entry which is preliminary data.</text>
</comment>
<name>A0A3E1F1Q2_9FLAO</name>
<reference evidence="2 3" key="1">
    <citation type="submission" date="2018-08" db="EMBL/GenBank/DDBJ databases">
        <title>The draft genome squence of Brumimicrobium sp. N62.</title>
        <authorList>
            <person name="Du Z.-J."/>
            <person name="Luo H.-R."/>
        </authorList>
    </citation>
    <scope>NUCLEOTIDE SEQUENCE [LARGE SCALE GENOMIC DNA]</scope>
    <source>
        <strain evidence="2 3">N62</strain>
    </source>
</reference>
<keyword evidence="3" id="KW-1185">Reference proteome</keyword>
<organism evidence="2 3">
    <name type="scientific">Brumimicrobium aurantiacum</name>
    <dbReference type="NCBI Taxonomy" id="1737063"/>
    <lineage>
        <taxon>Bacteria</taxon>
        <taxon>Pseudomonadati</taxon>
        <taxon>Bacteroidota</taxon>
        <taxon>Flavobacteriia</taxon>
        <taxon>Flavobacteriales</taxon>
        <taxon>Crocinitomicaceae</taxon>
        <taxon>Brumimicrobium</taxon>
    </lineage>
</organism>
<sequence length="276" mass="31316">MTMKIFLTSLFILFFGIAQSQKTFYASVDLFTKMSFNSTHPFEWDTKNVNVSPLFEYNHSSVTIADPLRLGVSLGWNINQKHSIEIGAHYDGVTTKSNFRMTTYQEALGYYTPNIATSLGRSQQNRYFINYKYSLLNKKDKTSLSLIGSLGLVTRAGPKEVADVGIIGSSGIIVKDSILFDYENASYTSNSNKALQLGLGLSSNIYVSNKYWVTLSFQFAYSGRYLGLDKNSFRLIYLNSGDTYKYVFGQYKRAMGVYFGVSRHFNLDNIFKKKEK</sequence>
<proteinExistence type="predicted"/>
<keyword evidence="1" id="KW-0732">Signal</keyword>
<protein>
    <recommendedName>
        <fullName evidence="4">Outer membrane protein beta-barrel domain-containing protein</fullName>
    </recommendedName>
</protein>
<dbReference type="AlphaFoldDB" id="A0A3E1F1Q2"/>
<evidence type="ECO:0000313" key="3">
    <source>
        <dbReference type="Proteomes" id="UP000257127"/>
    </source>
</evidence>
<dbReference type="Proteomes" id="UP000257127">
    <property type="component" value="Unassembled WGS sequence"/>
</dbReference>
<feature type="chain" id="PRO_5017583817" description="Outer membrane protein beta-barrel domain-containing protein" evidence="1">
    <location>
        <begin position="21"/>
        <end position="276"/>
    </location>
</feature>
<dbReference type="EMBL" id="QURB01000001">
    <property type="protein sequence ID" value="RFC55669.1"/>
    <property type="molecule type" value="Genomic_DNA"/>
</dbReference>
<gene>
    <name evidence="2" type="ORF">DXU93_01675</name>
</gene>
<accession>A0A3E1F1Q2</accession>